<proteinExistence type="inferred from homology"/>
<evidence type="ECO:0000259" key="8">
    <source>
        <dbReference type="Pfam" id="PF22451"/>
    </source>
</evidence>
<name>A0ABY0IP53_9RHOO</name>
<comment type="caution">
    <text evidence="9">The sequence shown here is derived from an EMBL/GenBank/DDBJ whole genome shotgun (WGS) entry which is preliminary data.</text>
</comment>
<accession>A0ABY0IP53</accession>
<dbReference type="PANTHER" id="PTHR43413:SF1">
    <property type="entry name" value="SIROHEME DECARBOXYLASE NIRL SUBUNIT"/>
    <property type="match status" value="1"/>
</dbReference>
<dbReference type="InterPro" id="IPR053953">
    <property type="entry name" value="NirdL-like_HTH"/>
</dbReference>
<evidence type="ECO:0000256" key="3">
    <source>
        <dbReference type="ARBA" id="ARBA00023457"/>
    </source>
</evidence>
<dbReference type="RefSeq" id="WP_130458143.1">
    <property type="nucleotide sequence ID" value="NZ_SHKM01000001.1"/>
</dbReference>
<dbReference type="EC" id="4.1.1.111" evidence="4"/>
<feature type="domain" description="Siroheme decarboxylase NirL-like HTH" evidence="8">
    <location>
        <begin position="180"/>
        <end position="219"/>
    </location>
</feature>
<feature type="domain" description="Siroheme decarboxylase NirL-like HTH" evidence="8">
    <location>
        <begin position="10"/>
        <end position="51"/>
    </location>
</feature>
<reference evidence="9 10" key="1">
    <citation type="submission" date="2019-02" db="EMBL/GenBank/DDBJ databases">
        <title>Genomic Encyclopedia of Type Strains, Phase IV (KMG-IV): sequencing the most valuable type-strain genomes for metagenomic binning, comparative biology and taxonomic classification.</title>
        <authorList>
            <person name="Goeker M."/>
        </authorList>
    </citation>
    <scope>NUCLEOTIDE SEQUENCE [LARGE SCALE GENOMIC DNA]</scope>
    <source>
        <strain evidence="9 10">DSM 21223</strain>
    </source>
</reference>
<evidence type="ECO:0000256" key="1">
    <source>
        <dbReference type="ARBA" id="ARBA00023239"/>
    </source>
</evidence>
<comment type="similarity">
    <text evidence="3">Belongs to the Ahb/Nir family.</text>
</comment>
<dbReference type="PANTHER" id="PTHR43413">
    <property type="entry name" value="TRANSCRIPTIONAL REGULATOR, ASNC FAMILY"/>
    <property type="match status" value="1"/>
</dbReference>
<feature type="domain" description="Siroheme decarboxylase AsnC-like ligand binding" evidence="7">
    <location>
        <begin position="231"/>
        <end position="318"/>
    </location>
</feature>
<dbReference type="InterPro" id="IPR040523">
    <property type="entry name" value="AsnC_trans_reg2"/>
</dbReference>
<dbReference type="Proteomes" id="UP000292136">
    <property type="component" value="Unassembled WGS sequence"/>
</dbReference>
<evidence type="ECO:0000256" key="6">
    <source>
        <dbReference type="SAM" id="MobiDB-lite"/>
    </source>
</evidence>
<evidence type="ECO:0000256" key="2">
    <source>
        <dbReference type="ARBA" id="ARBA00023444"/>
    </source>
</evidence>
<sequence length="342" mass="38003">MPMNAARFPLLNDYQRDFPLVSRPFAAIGAAQGLSEAEVLEQYRHWQQQGMVNRIGAVFAPRRVGASTLAALQAPPERLEWVASRVSAHPEVNHNYAREHAYNLWFVATAPDALRLHAVLAAIEAETGCPVISLPLVEEFHIDLGFDLAGGGARRQPVAAVPSLEQPIELTREEQGLMPVLQEGLPLEPQPFRALAYRAGLEEGRLLDLLGQWLERGILKRFGVVVRHHELGYTANAMCVWAVPEGEVSALGERLAAEPGVTLCYRRRPMAPHWPYNLFCMIHGKAREEVAELRRGLGERLGLDAFPNELLFSTRRYKQTGARYAPQAPRADADPLRQAAHG</sequence>
<organism evidence="9 10">
    <name type="scientific">Azospira oryzae</name>
    <dbReference type="NCBI Taxonomy" id="146939"/>
    <lineage>
        <taxon>Bacteria</taxon>
        <taxon>Pseudomonadati</taxon>
        <taxon>Pseudomonadota</taxon>
        <taxon>Betaproteobacteria</taxon>
        <taxon>Rhodocyclales</taxon>
        <taxon>Rhodocyclaceae</taxon>
        <taxon>Azospira</taxon>
    </lineage>
</organism>
<dbReference type="Gene3D" id="3.30.70.3460">
    <property type="match status" value="2"/>
</dbReference>
<keyword evidence="1" id="KW-0456">Lyase</keyword>
<dbReference type="EMBL" id="SHKM01000001">
    <property type="protein sequence ID" value="RZT89345.1"/>
    <property type="molecule type" value="Genomic_DNA"/>
</dbReference>
<comment type="catalytic activity">
    <reaction evidence="5">
        <text>siroheme + 2 H(+) = 12,18-didecarboxysiroheme + 2 CO2</text>
        <dbReference type="Rhea" id="RHEA:19093"/>
        <dbReference type="ChEBI" id="CHEBI:15378"/>
        <dbReference type="ChEBI" id="CHEBI:16526"/>
        <dbReference type="ChEBI" id="CHEBI:60052"/>
        <dbReference type="ChEBI" id="CHEBI:140497"/>
        <dbReference type="EC" id="4.1.1.111"/>
    </reaction>
</comment>
<evidence type="ECO:0000256" key="4">
    <source>
        <dbReference type="ARBA" id="ARBA00023471"/>
    </source>
</evidence>
<keyword evidence="10" id="KW-1185">Reference proteome</keyword>
<protein>
    <recommendedName>
        <fullName evidence="4">siroheme decarboxylase</fullName>
        <ecNumber evidence="4">4.1.1.111</ecNumber>
    </recommendedName>
</protein>
<evidence type="ECO:0000313" key="10">
    <source>
        <dbReference type="Proteomes" id="UP000292136"/>
    </source>
</evidence>
<dbReference type="InterPro" id="IPR050684">
    <property type="entry name" value="HTH-Siroheme_Decarb"/>
</dbReference>
<gene>
    <name evidence="9" type="ORF">EV678_0126</name>
</gene>
<dbReference type="Pfam" id="PF17805">
    <property type="entry name" value="AsnC_trans_reg2"/>
    <property type="match status" value="2"/>
</dbReference>
<evidence type="ECO:0000313" key="9">
    <source>
        <dbReference type="EMBL" id="RZT89345.1"/>
    </source>
</evidence>
<comment type="pathway">
    <text evidence="2">Porphyrin-containing compound metabolism.</text>
</comment>
<feature type="region of interest" description="Disordered" evidence="6">
    <location>
        <begin position="321"/>
        <end position="342"/>
    </location>
</feature>
<evidence type="ECO:0000256" key="5">
    <source>
        <dbReference type="ARBA" id="ARBA00048470"/>
    </source>
</evidence>
<evidence type="ECO:0000259" key="7">
    <source>
        <dbReference type="Pfam" id="PF17805"/>
    </source>
</evidence>
<dbReference type="Pfam" id="PF22451">
    <property type="entry name" value="NirdL-like_HTH"/>
    <property type="match status" value="2"/>
</dbReference>
<feature type="domain" description="Siroheme decarboxylase AsnC-like ligand binding" evidence="7">
    <location>
        <begin position="66"/>
        <end position="140"/>
    </location>
</feature>